<keyword evidence="3 5" id="KW-1133">Transmembrane helix</keyword>
<proteinExistence type="inferred from homology"/>
<dbReference type="InterPro" id="IPR035906">
    <property type="entry name" value="MetI-like_sf"/>
</dbReference>
<feature type="transmembrane region" description="Helical" evidence="5">
    <location>
        <begin position="223"/>
        <end position="245"/>
    </location>
</feature>
<evidence type="ECO:0000256" key="3">
    <source>
        <dbReference type="ARBA" id="ARBA00022989"/>
    </source>
</evidence>
<gene>
    <name evidence="7" type="ORF">P8627_16290</name>
</gene>
<dbReference type="Gene3D" id="1.10.3720.10">
    <property type="entry name" value="MetI-like"/>
    <property type="match status" value="1"/>
</dbReference>
<dbReference type="Gene3D" id="1.20.58.370">
    <property type="entry name" value="MalF N-terminal region-like"/>
    <property type="match status" value="1"/>
</dbReference>
<dbReference type="SUPFAM" id="SSF160964">
    <property type="entry name" value="MalF N-terminal region-like"/>
    <property type="match status" value="1"/>
</dbReference>
<keyword evidence="8" id="KW-1185">Reference proteome</keyword>
<dbReference type="PROSITE" id="PS50928">
    <property type="entry name" value="ABC_TM1"/>
    <property type="match status" value="1"/>
</dbReference>
<feature type="transmembrane region" description="Helical" evidence="5">
    <location>
        <begin position="29"/>
        <end position="51"/>
    </location>
</feature>
<evidence type="ECO:0000259" key="6">
    <source>
        <dbReference type="PROSITE" id="PS50928"/>
    </source>
</evidence>
<dbReference type="Pfam" id="PF00528">
    <property type="entry name" value="BPD_transp_1"/>
    <property type="match status" value="1"/>
</dbReference>
<dbReference type="SUPFAM" id="SSF161098">
    <property type="entry name" value="MetI-like"/>
    <property type="match status" value="1"/>
</dbReference>
<protein>
    <submittedName>
        <fullName evidence="7">Sugar ABC transporter permease</fullName>
    </submittedName>
</protein>
<evidence type="ECO:0000313" key="7">
    <source>
        <dbReference type="EMBL" id="WGH78553.1"/>
    </source>
</evidence>
<feature type="domain" description="ABC transmembrane type-1" evidence="6">
    <location>
        <begin position="89"/>
        <end position="304"/>
    </location>
</feature>
<sequence length="314" mass="35607">MAETPIDRVARATPPDVARRIRGLSDRAIAWLFVGPSIVLLLAINIFPLIWTVRLSFTNFRANRNREAEWVGLRNYERILTDEDIWLTMQATAHFLFWTIVLQVLIGFALAYLINKNFKGSAFWTTVIVLPMMLSPAVVGNFWTFLYQPQIGLFNYAVAFFTGADPSSFSMIGSVDLAPWSIVIVDTWMWTPFVMLICLAGLRSIPDSIYEAAECDRASKWRQFWTITVPMVLPFLMLAVLFRGIENFKMFDLVVQLTGGGPGSVTELTSINLKREAFEKWRTGYASAYAVILFVTVFGLASIYVKALNKVKDR</sequence>
<name>A0ABY8LEG8_9RHOB</name>
<feature type="transmembrane region" description="Helical" evidence="5">
    <location>
        <begin position="286"/>
        <end position="305"/>
    </location>
</feature>
<dbReference type="PANTHER" id="PTHR43759">
    <property type="entry name" value="TREHALOSE TRANSPORT SYSTEM PERMEASE PROTEIN SUGA"/>
    <property type="match status" value="1"/>
</dbReference>
<evidence type="ECO:0000256" key="5">
    <source>
        <dbReference type="RuleBase" id="RU363032"/>
    </source>
</evidence>
<dbReference type="InterPro" id="IPR000515">
    <property type="entry name" value="MetI-like"/>
</dbReference>
<evidence type="ECO:0000256" key="2">
    <source>
        <dbReference type="ARBA" id="ARBA00022692"/>
    </source>
</evidence>
<comment type="subcellular location">
    <subcellularLocation>
        <location evidence="1 5">Cell membrane</location>
        <topology evidence="1 5">Multi-pass membrane protein</topology>
    </subcellularLocation>
</comment>
<keyword evidence="2 5" id="KW-0812">Transmembrane</keyword>
<dbReference type="RefSeq" id="WP_279965304.1">
    <property type="nucleotide sequence ID" value="NZ_CP122537.1"/>
</dbReference>
<evidence type="ECO:0000313" key="8">
    <source>
        <dbReference type="Proteomes" id="UP001243420"/>
    </source>
</evidence>
<keyword evidence="5" id="KW-0813">Transport</keyword>
<keyword evidence="4 5" id="KW-0472">Membrane</keyword>
<feature type="transmembrane region" description="Helical" evidence="5">
    <location>
        <begin position="95"/>
        <end position="115"/>
    </location>
</feature>
<accession>A0ABY8LEG8</accession>
<organism evidence="7 8">
    <name type="scientific">Jannaschia ovalis</name>
    <dbReference type="NCBI Taxonomy" id="3038773"/>
    <lineage>
        <taxon>Bacteria</taxon>
        <taxon>Pseudomonadati</taxon>
        <taxon>Pseudomonadota</taxon>
        <taxon>Alphaproteobacteria</taxon>
        <taxon>Rhodobacterales</taxon>
        <taxon>Roseobacteraceae</taxon>
        <taxon>Jannaschia</taxon>
    </lineage>
</organism>
<evidence type="ECO:0000256" key="4">
    <source>
        <dbReference type="ARBA" id="ARBA00023136"/>
    </source>
</evidence>
<dbReference type="CDD" id="cd06261">
    <property type="entry name" value="TM_PBP2"/>
    <property type="match status" value="1"/>
</dbReference>
<reference evidence="7 8" key="1">
    <citation type="submission" date="2023-04" db="EMBL/GenBank/DDBJ databases">
        <title>Jannaschia ovalis sp. nov., a marine bacterium isolated from sea tidal flat.</title>
        <authorList>
            <person name="Kwon D.Y."/>
            <person name="Kim J.-J."/>
        </authorList>
    </citation>
    <scope>NUCLEOTIDE SEQUENCE [LARGE SCALE GENOMIC DNA]</scope>
    <source>
        <strain evidence="7 8">GRR-S6-38</strain>
    </source>
</reference>
<comment type="similarity">
    <text evidence="5">Belongs to the binding-protein-dependent transport system permease family.</text>
</comment>
<dbReference type="Proteomes" id="UP001243420">
    <property type="component" value="Chromosome"/>
</dbReference>
<dbReference type="EMBL" id="CP122537">
    <property type="protein sequence ID" value="WGH78553.1"/>
    <property type="molecule type" value="Genomic_DNA"/>
</dbReference>
<dbReference type="PANTHER" id="PTHR43759:SF1">
    <property type="entry name" value="GLUCOSE IMPORT SYSTEM PERMEASE PROTEIN GLCT"/>
    <property type="match status" value="1"/>
</dbReference>
<feature type="transmembrane region" description="Helical" evidence="5">
    <location>
        <begin position="122"/>
        <end position="146"/>
    </location>
</feature>
<feature type="transmembrane region" description="Helical" evidence="5">
    <location>
        <begin position="177"/>
        <end position="202"/>
    </location>
</feature>
<dbReference type="InterPro" id="IPR035277">
    <property type="entry name" value="MalF_N"/>
</dbReference>
<evidence type="ECO:0000256" key="1">
    <source>
        <dbReference type="ARBA" id="ARBA00004651"/>
    </source>
</evidence>
<dbReference type="InterPro" id="IPR052730">
    <property type="entry name" value="Sugar_ABC_transporter"/>
</dbReference>